<feature type="region of interest" description="Disordered" evidence="13">
    <location>
        <begin position="335"/>
        <end position="403"/>
    </location>
</feature>
<dbReference type="AlphaFoldDB" id="A0A2N9HMM5"/>
<dbReference type="SMART" id="SM00220">
    <property type="entry name" value="S_TKc"/>
    <property type="match status" value="1"/>
</dbReference>
<accession>A0A2N9HMM5</accession>
<evidence type="ECO:0000256" key="7">
    <source>
        <dbReference type="ARBA" id="ARBA00022777"/>
    </source>
</evidence>
<evidence type="ECO:0000256" key="12">
    <source>
        <dbReference type="RuleBase" id="RU000304"/>
    </source>
</evidence>
<keyword evidence="4 12" id="KW-0723">Serine/threonine-protein kinase</keyword>
<keyword evidence="8 11" id="KW-0067">ATP-binding</keyword>
<evidence type="ECO:0000256" key="13">
    <source>
        <dbReference type="SAM" id="MobiDB-lite"/>
    </source>
</evidence>
<protein>
    <recommendedName>
        <fullName evidence="14">Protein kinase domain-containing protein</fullName>
    </recommendedName>
</protein>
<comment type="subcellular location">
    <subcellularLocation>
        <location evidence="1">Cell membrane</location>
        <topology evidence="1">Lipid-anchor</topology>
    </subcellularLocation>
</comment>
<dbReference type="PROSITE" id="PS00107">
    <property type="entry name" value="PROTEIN_KINASE_ATP"/>
    <property type="match status" value="1"/>
</dbReference>
<dbReference type="EMBL" id="OIVN01003779">
    <property type="protein sequence ID" value="SPD13492.1"/>
    <property type="molecule type" value="Genomic_DNA"/>
</dbReference>
<feature type="compositionally biased region" description="Polar residues" evidence="13">
    <location>
        <begin position="348"/>
        <end position="366"/>
    </location>
</feature>
<feature type="domain" description="Protein kinase" evidence="14">
    <location>
        <begin position="49"/>
        <end position="325"/>
    </location>
</feature>
<evidence type="ECO:0000256" key="11">
    <source>
        <dbReference type="PROSITE-ProRule" id="PRU10141"/>
    </source>
</evidence>
<dbReference type="PROSITE" id="PS50011">
    <property type="entry name" value="PROTEIN_KINASE_DOM"/>
    <property type="match status" value="1"/>
</dbReference>
<evidence type="ECO:0000256" key="1">
    <source>
        <dbReference type="ARBA" id="ARBA00004193"/>
    </source>
</evidence>
<sequence>MEIVELIALASKFNVESRLGSSPPKDESDNPNKPPTFTYRELATATRNFREESFIGEGGFGLVYKGKLESTGQVVAVKKLNHSGLQGDPEFLVEVLMLTLMRHPNLVTLFGYCAEGNQRLLVYEYMPLGSLEDHLHDIPPDKEPLDWNTRMMIAAGAAKGLEFLHHQAQPPVIYRDLKSANILLGEGFHPKLSDFGLAKFGPSGDKSHVSTRVMGTQGYCAPEYASSGKLTIKSDIYSFGVVLLELITGRRALDDSHGRDRQIVEWARPILKDRTRFVQLADPLLRGQFSESVFKKAVDVAILCLQEKANNRPSMQDVVAALNYLVSRKYDPNKANKADIKGTDDHSPSGSTISNTGSPIGTTMLNTGLDRDQAVAEARMWGETWREKQRQSSHDSPESPDGL</sequence>
<evidence type="ECO:0000256" key="6">
    <source>
        <dbReference type="ARBA" id="ARBA00022741"/>
    </source>
</evidence>
<keyword evidence="10" id="KW-0449">Lipoprotein</keyword>
<dbReference type="Pfam" id="PF00069">
    <property type="entry name" value="Pkinase"/>
    <property type="match status" value="1"/>
</dbReference>
<dbReference type="CDD" id="cd14066">
    <property type="entry name" value="STKc_IRAK"/>
    <property type="match status" value="1"/>
</dbReference>
<keyword evidence="9" id="KW-0472">Membrane</keyword>
<dbReference type="InterPro" id="IPR011009">
    <property type="entry name" value="Kinase-like_dom_sf"/>
</dbReference>
<dbReference type="GO" id="GO:0005524">
    <property type="term" value="F:ATP binding"/>
    <property type="evidence" value="ECO:0007669"/>
    <property type="project" value="UniProtKB-UniRule"/>
</dbReference>
<evidence type="ECO:0000256" key="8">
    <source>
        <dbReference type="ARBA" id="ARBA00022840"/>
    </source>
</evidence>
<dbReference type="GO" id="GO:0004674">
    <property type="term" value="F:protein serine/threonine kinase activity"/>
    <property type="evidence" value="ECO:0007669"/>
    <property type="project" value="UniProtKB-KW"/>
</dbReference>
<dbReference type="GO" id="GO:0005886">
    <property type="term" value="C:plasma membrane"/>
    <property type="evidence" value="ECO:0007669"/>
    <property type="project" value="UniProtKB-SubCell"/>
</dbReference>
<keyword evidence="6 11" id="KW-0547">Nucleotide-binding</keyword>
<dbReference type="GO" id="GO:0010183">
    <property type="term" value="P:pollen tube guidance"/>
    <property type="evidence" value="ECO:0007669"/>
    <property type="project" value="UniProtKB-ARBA"/>
</dbReference>
<dbReference type="Gene3D" id="1.10.510.10">
    <property type="entry name" value="Transferase(Phosphotransferase) domain 1"/>
    <property type="match status" value="1"/>
</dbReference>
<dbReference type="FunFam" id="3.30.200.20:FF:000266">
    <property type="entry name" value="probable serine/threonine-protein kinase RLCKVII"/>
    <property type="match status" value="1"/>
</dbReference>
<keyword evidence="5" id="KW-0808">Transferase</keyword>
<gene>
    <name evidence="15" type="ORF">FSB_LOCUS41374</name>
</gene>
<dbReference type="PANTHER" id="PTHR47985:SF4">
    <property type="entry name" value="SERINE_THREONINE-PROTEIN KINASE PBL27"/>
    <property type="match status" value="1"/>
</dbReference>
<dbReference type="GO" id="GO:0090404">
    <property type="term" value="C:pollen tube tip"/>
    <property type="evidence" value="ECO:0007669"/>
    <property type="project" value="UniProtKB-ARBA"/>
</dbReference>
<dbReference type="FunFam" id="1.10.510.10:FF:000032">
    <property type="entry name" value="Serine/threonine-protein kinase PBS1"/>
    <property type="match status" value="1"/>
</dbReference>
<name>A0A2N9HMM5_FAGSY</name>
<evidence type="ECO:0000313" key="15">
    <source>
        <dbReference type="EMBL" id="SPD13492.1"/>
    </source>
</evidence>
<dbReference type="InterPro" id="IPR017441">
    <property type="entry name" value="Protein_kinase_ATP_BS"/>
</dbReference>
<feature type="compositionally biased region" description="Basic and acidic residues" evidence="13">
    <location>
        <begin position="335"/>
        <end position="347"/>
    </location>
</feature>
<organism evidence="15">
    <name type="scientific">Fagus sylvatica</name>
    <name type="common">Beechnut</name>
    <dbReference type="NCBI Taxonomy" id="28930"/>
    <lineage>
        <taxon>Eukaryota</taxon>
        <taxon>Viridiplantae</taxon>
        <taxon>Streptophyta</taxon>
        <taxon>Embryophyta</taxon>
        <taxon>Tracheophyta</taxon>
        <taxon>Spermatophyta</taxon>
        <taxon>Magnoliopsida</taxon>
        <taxon>eudicotyledons</taxon>
        <taxon>Gunneridae</taxon>
        <taxon>Pentapetalae</taxon>
        <taxon>rosids</taxon>
        <taxon>fabids</taxon>
        <taxon>Fagales</taxon>
        <taxon>Fagaceae</taxon>
        <taxon>Fagus</taxon>
    </lineage>
</organism>
<dbReference type="Gene3D" id="3.30.200.20">
    <property type="entry name" value="Phosphorylase Kinase, domain 1"/>
    <property type="match status" value="1"/>
</dbReference>
<reference evidence="15" key="1">
    <citation type="submission" date="2018-02" db="EMBL/GenBank/DDBJ databases">
        <authorList>
            <person name="Cohen D.B."/>
            <person name="Kent A.D."/>
        </authorList>
    </citation>
    <scope>NUCLEOTIDE SEQUENCE</scope>
</reference>
<keyword evidence="3" id="KW-1003">Cell membrane</keyword>
<comment type="similarity">
    <text evidence="2">Belongs to the protein kinase superfamily. Ser/Thr protein kinase family.</text>
</comment>
<feature type="compositionally biased region" description="Basic and acidic residues" evidence="13">
    <location>
        <begin position="384"/>
        <end position="397"/>
    </location>
</feature>
<dbReference type="PROSITE" id="PS00108">
    <property type="entry name" value="PROTEIN_KINASE_ST"/>
    <property type="match status" value="1"/>
</dbReference>
<evidence type="ECO:0000256" key="10">
    <source>
        <dbReference type="ARBA" id="ARBA00023288"/>
    </source>
</evidence>
<evidence type="ECO:0000256" key="5">
    <source>
        <dbReference type="ARBA" id="ARBA00022679"/>
    </source>
</evidence>
<dbReference type="PANTHER" id="PTHR47985">
    <property type="entry name" value="OS07G0668900 PROTEIN"/>
    <property type="match status" value="1"/>
</dbReference>
<feature type="binding site" evidence="11">
    <location>
        <position position="79"/>
    </location>
    <ligand>
        <name>ATP</name>
        <dbReference type="ChEBI" id="CHEBI:30616"/>
    </ligand>
</feature>
<dbReference type="InterPro" id="IPR008271">
    <property type="entry name" value="Ser/Thr_kinase_AS"/>
</dbReference>
<keyword evidence="7" id="KW-0418">Kinase</keyword>
<evidence type="ECO:0000259" key="14">
    <source>
        <dbReference type="PROSITE" id="PS50011"/>
    </source>
</evidence>
<dbReference type="SUPFAM" id="SSF56112">
    <property type="entry name" value="Protein kinase-like (PK-like)"/>
    <property type="match status" value="1"/>
</dbReference>
<dbReference type="InterPro" id="IPR000719">
    <property type="entry name" value="Prot_kinase_dom"/>
</dbReference>
<feature type="region of interest" description="Disordered" evidence="13">
    <location>
        <begin position="17"/>
        <end position="37"/>
    </location>
</feature>
<evidence type="ECO:0000256" key="2">
    <source>
        <dbReference type="ARBA" id="ARBA00008684"/>
    </source>
</evidence>
<evidence type="ECO:0000256" key="3">
    <source>
        <dbReference type="ARBA" id="ARBA00022475"/>
    </source>
</evidence>
<proteinExistence type="inferred from homology"/>
<evidence type="ECO:0000256" key="4">
    <source>
        <dbReference type="ARBA" id="ARBA00022527"/>
    </source>
</evidence>
<evidence type="ECO:0000256" key="9">
    <source>
        <dbReference type="ARBA" id="ARBA00023136"/>
    </source>
</evidence>